<evidence type="ECO:0000256" key="6">
    <source>
        <dbReference type="SAM" id="MobiDB-lite"/>
    </source>
</evidence>
<dbReference type="Gene3D" id="1.20.1250.20">
    <property type="entry name" value="MFS general substrate transporter like domains"/>
    <property type="match status" value="1"/>
</dbReference>
<comment type="subcellular location">
    <subcellularLocation>
        <location evidence="1">Cell membrane</location>
        <topology evidence="1">Multi-pass membrane protein</topology>
    </subcellularLocation>
</comment>
<sequence>MNAGADQSDPTPPSTTGGVEPRPPGGTRLLMMLVRTRAGFRRLLISRFTAQWGDGIFQAGLGSAVLFNPEREADPAVVAAGLAVLLLPYSVVGPFAGALLDRWDRRRVLLTANLVRGALIVLTSAAVAAGVAGAPLYAGALLVMGVSRFVGAGLSASLPHVVAPGELVPANAAATTLGAAVTAIGAGSAIVLREVLGAGDAGSALVTVIAAAGSLVAALVLVGFSRGALGPGHEPTGTSAADGRVDPPPAGAAARPGLLATLAAVAGGLRDGGRTALSVPSVTAGFLALISHRAAFGVVTLTGLLLMRHGFTDLGPFRAGLLGVGQVVGAAAAGIVVGALLTPRLVARHGARGAVRGALLGGAATMLLLGIVTTLPTLLLASFLVGLAGQVVKLCADAAVQRDIVDEHRGRVFALYDTLFNVMYVAAIAAAATVAPLDGRSPALLFAAAGLYLLGLVGHGMASRRAPEDGPGGGGSAGGAVEAGDPAPDERDGDRGRSPPPRAPRADPSPRPAPAPVRAPYAAPCPRQAAGLRGRTPPRRVRSPGPSPRPRRCPPA</sequence>
<feature type="region of interest" description="Disordered" evidence="6">
    <location>
        <begin position="463"/>
        <end position="556"/>
    </location>
</feature>
<evidence type="ECO:0000256" key="3">
    <source>
        <dbReference type="ARBA" id="ARBA00022692"/>
    </source>
</evidence>
<dbReference type="PANTHER" id="PTHR23513:SF17">
    <property type="entry name" value="MEMBRANE PROTEIN"/>
    <property type="match status" value="1"/>
</dbReference>
<dbReference type="RefSeq" id="WP_253860229.1">
    <property type="nucleotide sequence ID" value="NZ_AUBJ02000001.1"/>
</dbReference>
<feature type="compositionally biased region" description="Basic and acidic residues" evidence="6">
    <location>
        <begin position="488"/>
        <end position="497"/>
    </location>
</feature>
<feature type="compositionally biased region" description="Pro residues" evidence="6">
    <location>
        <begin position="498"/>
        <end position="517"/>
    </location>
</feature>
<keyword evidence="9" id="KW-1185">Reference proteome</keyword>
<feature type="transmembrane region" description="Helical" evidence="7">
    <location>
        <begin position="204"/>
        <end position="224"/>
    </location>
</feature>
<evidence type="ECO:0000256" key="4">
    <source>
        <dbReference type="ARBA" id="ARBA00022989"/>
    </source>
</evidence>
<dbReference type="PANTHER" id="PTHR23513">
    <property type="entry name" value="INTEGRAL MEMBRANE EFFLUX PROTEIN-RELATED"/>
    <property type="match status" value="1"/>
</dbReference>
<keyword evidence="2" id="KW-1003">Cell membrane</keyword>
<organism evidence="8 9">
    <name type="scientific">Actinoalloteichus caeruleus DSM 43889</name>
    <dbReference type="NCBI Taxonomy" id="1120930"/>
    <lineage>
        <taxon>Bacteria</taxon>
        <taxon>Bacillati</taxon>
        <taxon>Actinomycetota</taxon>
        <taxon>Actinomycetes</taxon>
        <taxon>Pseudonocardiales</taxon>
        <taxon>Pseudonocardiaceae</taxon>
        <taxon>Actinoalloteichus</taxon>
        <taxon>Actinoalloteichus cyanogriseus</taxon>
    </lineage>
</organism>
<comment type="caution">
    <text evidence="8">The sequence shown here is derived from an EMBL/GenBank/DDBJ whole genome shotgun (WGS) entry which is preliminary data.</text>
</comment>
<evidence type="ECO:0000256" key="5">
    <source>
        <dbReference type="ARBA" id="ARBA00023136"/>
    </source>
</evidence>
<evidence type="ECO:0000256" key="2">
    <source>
        <dbReference type="ARBA" id="ARBA00022475"/>
    </source>
</evidence>
<protein>
    <submittedName>
        <fullName evidence="8">Major Facilitator Superfamily protein</fullName>
    </submittedName>
</protein>
<gene>
    <name evidence="8" type="ORF">G443_003264</name>
</gene>
<feature type="transmembrane region" description="Helical" evidence="7">
    <location>
        <begin position="319"/>
        <end position="341"/>
    </location>
</feature>
<name>A0ABT1JKG2_ACTCY</name>
<dbReference type="Proteomes" id="UP000791080">
    <property type="component" value="Unassembled WGS sequence"/>
</dbReference>
<reference evidence="8 9" key="2">
    <citation type="submission" date="2022-06" db="EMBL/GenBank/DDBJ databases">
        <title>Genomic Encyclopedia of Type Strains, Phase I: the one thousand microbial genomes (KMG-I) project.</title>
        <authorList>
            <person name="Kyrpides N."/>
        </authorList>
    </citation>
    <scope>NUCLEOTIDE SEQUENCE [LARGE SCALE GENOMIC DNA]</scope>
    <source>
        <strain evidence="8 9">DSM 43889</strain>
    </source>
</reference>
<evidence type="ECO:0000256" key="1">
    <source>
        <dbReference type="ARBA" id="ARBA00004651"/>
    </source>
</evidence>
<dbReference type="Pfam" id="PF07690">
    <property type="entry name" value="MFS_1"/>
    <property type="match status" value="1"/>
</dbReference>
<evidence type="ECO:0000313" key="8">
    <source>
        <dbReference type="EMBL" id="MCP2332994.1"/>
    </source>
</evidence>
<dbReference type="EMBL" id="AUBJ02000001">
    <property type="protein sequence ID" value="MCP2332994.1"/>
    <property type="molecule type" value="Genomic_DNA"/>
</dbReference>
<feature type="transmembrane region" description="Helical" evidence="7">
    <location>
        <begin position="284"/>
        <end position="307"/>
    </location>
</feature>
<feature type="transmembrane region" description="Helical" evidence="7">
    <location>
        <begin position="412"/>
        <end position="437"/>
    </location>
</feature>
<dbReference type="InterPro" id="IPR011701">
    <property type="entry name" value="MFS"/>
</dbReference>
<proteinExistence type="predicted"/>
<evidence type="ECO:0000256" key="7">
    <source>
        <dbReference type="SAM" id="Phobius"/>
    </source>
</evidence>
<feature type="transmembrane region" description="Helical" evidence="7">
    <location>
        <begin position="170"/>
        <end position="192"/>
    </location>
</feature>
<feature type="transmembrane region" description="Helical" evidence="7">
    <location>
        <begin position="443"/>
        <end position="462"/>
    </location>
</feature>
<reference evidence="8 9" key="1">
    <citation type="submission" date="2013-07" db="EMBL/GenBank/DDBJ databases">
        <authorList>
            <consortium name="DOE Joint Genome Institute"/>
            <person name="Reeve W."/>
            <person name="Huntemann M."/>
            <person name="Han J."/>
            <person name="Chen A."/>
            <person name="Kyrpides N."/>
            <person name="Mavromatis K."/>
            <person name="Markowitz V."/>
            <person name="Palaniappan K."/>
            <person name="Ivanova N."/>
            <person name="Schaumberg A."/>
            <person name="Pati A."/>
            <person name="Liolios K."/>
            <person name="Nordberg H.P."/>
            <person name="Cantor M.N."/>
            <person name="Hua S.X."/>
            <person name="Woyke T."/>
        </authorList>
    </citation>
    <scope>NUCLEOTIDE SEQUENCE [LARGE SCALE GENOMIC DNA]</scope>
    <source>
        <strain evidence="8 9">DSM 43889</strain>
    </source>
</reference>
<feature type="region of interest" description="Disordered" evidence="6">
    <location>
        <begin position="1"/>
        <end position="25"/>
    </location>
</feature>
<dbReference type="CDD" id="cd06173">
    <property type="entry name" value="MFS_MefA_like"/>
    <property type="match status" value="1"/>
</dbReference>
<keyword evidence="4 7" id="KW-1133">Transmembrane helix</keyword>
<evidence type="ECO:0000313" key="9">
    <source>
        <dbReference type="Proteomes" id="UP000791080"/>
    </source>
</evidence>
<feature type="compositionally biased region" description="Low complexity" evidence="6">
    <location>
        <begin position="518"/>
        <end position="527"/>
    </location>
</feature>
<accession>A0ABT1JKG2</accession>
<dbReference type="InterPro" id="IPR036259">
    <property type="entry name" value="MFS_trans_sf"/>
</dbReference>
<feature type="transmembrane region" description="Helical" evidence="7">
    <location>
        <begin position="76"/>
        <end position="96"/>
    </location>
</feature>
<keyword evidence="5 7" id="KW-0472">Membrane</keyword>
<keyword evidence="3 7" id="KW-0812">Transmembrane</keyword>
<dbReference type="SUPFAM" id="SSF103473">
    <property type="entry name" value="MFS general substrate transporter"/>
    <property type="match status" value="1"/>
</dbReference>
<feature type="transmembrane region" description="Helical" evidence="7">
    <location>
        <begin position="108"/>
        <end position="131"/>
    </location>
</feature>